<evidence type="ECO:0000259" key="13">
    <source>
        <dbReference type="PROSITE" id="PS00794"/>
    </source>
</evidence>
<dbReference type="GO" id="GO:0005524">
    <property type="term" value="F:ATP binding"/>
    <property type="evidence" value="ECO:0007669"/>
    <property type="project" value="UniProtKB-KW"/>
</dbReference>
<dbReference type="GO" id="GO:0016301">
    <property type="term" value="F:kinase activity"/>
    <property type="evidence" value="ECO:0007669"/>
    <property type="project" value="UniProtKB-KW"/>
</dbReference>
<reference evidence="14 15" key="2">
    <citation type="submission" date="2018-05" db="EMBL/GenBank/DDBJ databases">
        <authorList>
            <person name="Lanie J.A."/>
            <person name="Ng W.-L."/>
            <person name="Kazmierczak K.M."/>
            <person name="Andrzejewski T.M."/>
            <person name="Davidsen T.M."/>
            <person name="Wayne K.J."/>
            <person name="Tettelin H."/>
            <person name="Glass J.I."/>
            <person name="Rusch D."/>
            <person name="Podicherti R."/>
            <person name="Tsui H.-C.T."/>
            <person name="Winkler M.E."/>
        </authorList>
    </citation>
    <scope>NUCLEOTIDE SEQUENCE [LARGE SCALE GENOMIC DNA]</scope>
    <source>
        <strain evidence="14 15">YBY</strain>
    </source>
</reference>
<keyword evidence="6" id="KW-0547">Nucleotide-binding</keyword>
<keyword evidence="8" id="KW-0067">ATP-binding</keyword>
<keyword evidence="5" id="KW-0808">Transferase</keyword>
<evidence type="ECO:0000256" key="10">
    <source>
        <dbReference type="ARBA" id="ARBA00029409"/>
    </source>
</evidence>
<protein>
    <recommendedName>
        <fullName evidence="4">2-amino-4-hydroxy-6-hydroxymethyldihydropteridine pyrophosphokinase</fullName>
        <ecNumber evidence="3">2.7.6.3</ecNumber>
    </recommendedName>
    <alternativeName>
        <fullName evidence="11">6-hydroxymethyl-7,8-dihydropterin pyrophosphokinase</fullName>
    </alternativeName>
    <alternativeName>
        <fullName evidence="12">7,8-dihydro-6-hydroxymethylpterin-pyrophosphokinase</fullName>
    </alternativeName>
</protein>
<feature type="domain" description="7,8-dihydro-6-hydroxymethylpterin-pyrophosphokinase" evidence="13">
    <location>
        <begin position="91"/>
        <end position="102"/>
    </location>
</feature>
<evidence type="ECO:0000256" key="11">
    <source>
        <dbReference type="ARBA" id="ARBA00029766"/>
    </source>
</evidence>
<evidence type="ECO:0000256" key="7">
    <source>
        <dbReference type="ARBA" id="ARBA00022777"/>
    </source>
</evidence>
<proteinExistence type="inferred from homology"/>
<dbReference type="Proteomes" id="UP000245216">
    <property type="component" value="Unassembled WGS sequence"/>
</dbReference>
<accession>A0A2U2BKM1</accession>
<comment type="pathway">
    <text evidence="1">Cofactor biosynthesis; tetrahydrofolate biosynthesis; 2-amino-4-hydroxy-6-hydroxymethyl-7,8-dihydropteridine diphosphate from 7,8-dihydroneopterin triphosphate: step 4/4.</text>
</comment>
<dbReference type="InterPro" id="IPR035907">
    <property type="entry name" value="Hppk_sf"/>
</dbReference>
<dbReference type="CDD" id="cd00483">
    <property type="entry name" value="HPPK"/>
    <property type="match status" value="1"/>
</dbReference>
<evidence type="ECO:0000256" key="1">
    <source>
        <dbReference type="ARBA" id="ARBA00005051"/>
    </source>
</evidence>
<evidence type="ECO:0000256" key="9">
    <source>
        <dbReference type="ARBA" id="ARBA00022909"/>
    </source>
</evidence>
<evidence type="ECO:0000256" key="8">
    <source>
        <dbReference type="ARBA" id="ARBA00022840"/>
    </source>
</evidence>
<keyword evidence="9" id="KW-0289">Folate biosynthesis</keyword>
<comment type="function">
    <text evidence="10">Catalyzes the transfer of pyrophosphate from adenosine triphosphate (ATP) to 6-hydroxymethyl-7,8-dihydropterin, an enzymatic step in folate biosynthesis pathway.</text>
</comment>
<evidence type="ECO:0000256" key="3">
    <source>
        <dbReference type="ARBA" id="ARBA00013253"/>
    </source>
</evidence>
<evidence type="ECO:0000256" key="12">
    <source>
        <dbReference type="ARBA" id="ARBA00033413"/>
    </source>
</evidence>
<evidence type="ECO:0000256" key="2">
    <source>
        <dbReference type="ARBA" id="ARBA00005810"/>
    </source>
</evidence>
<dbReference type="InterPro" id="IPR000550">
    <property type="entry name" value="Hppk"/>
</dbReference>
<sequence length="161" mass="17839">MIPGSNTVFVAMGANLGEARQTLETAAAELAATAGIQDLTLAHFYSTAPVDSSGPDYVNTVVRFTCTLAPENLLDRLQHIEQEHGRTRLYRNAPRTLDLDLLLYGQEQLNTERLIVPHPRMHERAFVLVPLADLAPELELAQGSVKELLSTVQDQEIRRLP</sequence>
<dbReference type="Gene3D" id="3.30.70.560">
    <property type="entry name" value="7,8-Dihydro-6-hydroxymethylpterin-pyrophosphokinase HPPK"/>
    <property type="match status" value="1"/>
</dbReference>
<evidence type="ECO:0000256" key="5">
    <source>
        <dbReference type="ARBA" id="ARBA00022679"/>
    </source>
</evidence>
<dbReference type="PROSITE" id="PS00794">
    <property type="entry name" value="HPPK"/>
    <property type="match status" value="1"/>
</dbReference>
<dbReference type="EMBL" id="QEXO01000002">
    <property type="protein sequence ID" value="PWE14564.1"/>
    <property type="molecule type" value="Genomic_DNA"/>
</dbReference>
<name>A0A2U2BKM1_ALCFA</name>
<dbReference type="UniPathway" id="UPA00077">
    <property type="reaction ID" value="UER00155"/>
</dbReference>
<evidence type="ECO:0000256" key="6">
    <source>
        <dbReference type="ARBA" id="ARBA00022741"/>
    </source>
</evidence>
<dbReference type="PANTHER" id="PTHR43071">
    <property type="entry name" value="2-AMINO-4-HYDROXY-6-HYDROXYMETHYLDIHYDROPTERIDINE PYROPHOSPHOKINASE"/>
    <property type="match status" value="1"/>
</dbReference>
<evidence type="ECO:0000313" key="14">
    <source>
        <dbReference type="EMBL" id="PWE14564.1"/>
    </source>
</evidence>
<dbReference type="GO" id="GO:0003848">
    <property type="term" value="F:2-amino-4-hydroxy-6-hydroxymethyldihydropteridine diphosphokinase activity"/>
    <property type="evidence" value="ECO:0007669"/>
    <property type="project" value="UniProtKB-EC"/>
</dbReference>
<gene>
    <name evidence="14" type="primary">folK</name>
    <name evidence="14" type="ORF">DF183_07555</name>
</gene>
<dbReference type="AlphaFoldDB" id="A0A2U2BKM1"/>
<dbReference type="GO" id="GO:0046654">
    <property type="term" value="P:tetrahydrofolate biosynthetic process"/>
    <property type="evidence" value="ECO:0007669"/>
    <property type="project" value="UniProtKB-UniPathway"/>
</dbReference>
<comment type="caution">
    <text evidence="14">The sequence shown here is derived from an EMBL/GenBank/DDBJ whole genome shotgun (WGS) entry which is preliminary data.</text>
</comment>
<organism evidence="14 15">
    <name type="scientific">Alcaligenes faecalis</name>
    <dbReference type="NCBI Taxonomy" id="511"/>
    <lineage>
        <taxon>Bacteria</taxon>
        <taxon>Pseudomonadati</taxon>
        <taxon>Pseudomonadota</taxon>
        <taxon>Betaproteobacteria</taxon>
        <taxon>Burkholderiales</taxon>
        <taxon>Alcaligenaceae</taxon>
        <taxon>Alcaligenes</taxon>
    </lineage>
</organism>
<keyword evidence="7 14" id="KW-0418">Kinase</keyword>
<dbReference type="STRING" id="511.UZ73_06470"/>
<dbReference type="NCBIfam" id="TIGR01498">
    <property type="entry name" value="folK"/>
    <property type="match status" value="1"/>
</dbReference>
<reference evidence="14 15" key="1">
    <citation type="submission" date="2018-05" db="EMBL/GenBank/DDBJ databases">
        <title>Genome Sequence of an Efficient Indole-Degrading Bacterium, Alcaligenes sp.YBY.</title>
        <authorList>
            <person name="Yang B."/>
        </authorList>
    </citation>
    <scope>NUCLEOTIDE SEQUENCE [LARGE SCALE GENOMIC DNA]</scope>
    <source>
        <strain evidence="14 15">YBY</strain>
    </source>
</reference>
<evidence type="ECO:0000256" key="4">
    <source>
        <dbReference type="ARBA" id="ARBA00016218"/>
    </source>
</evidence>
<dbReference type="Pfam" id="PF01288">
    <property type="entry name" value="HPPK"/>
    <property type="match status" value="1"/>
</dbReference>
<dbReference type="PANTHER" id="PTHR43071:SF1">
    <property type="entry name" value="2-AMINO-4-HYDROXY-6-HYDROXYMETHYLDIHYDROPTERIDINE PYROPHOSPHOKINASE"/>
    <property type="match status" value="1"/>
</dbReference>
<evidence type="ECO:0000313" key="15">
    <source>
        <dbReference type="Proteomes" id="UP000245216"/>
    </source>
</evidence>
<dbReference type="SUPFAM" id="SSF55083">
    <property type="entry name" value="6-hydroxymethyl-7,8-dihydropterin pyrophosphokinase, HPPK"/>
    <property type="match status" value="1"/>
</dbReference>
<dbReference type="GO" id="GO:0046656">
    <property type="term" value="P:folic acid biosynthetic process"/>
    <property type="evidence" value="ECO:0007669"/>
    <property type="project" value="UniProtKB-KW"/>
</dbReference>
<dbReference type="EC" id="2.7.6.3" evidence="3"/>
<comment type="similarity">
    <text evidence="2">Belongs to the HPPK family.</text>
</comment>